<dbReference type="Pfam" id="PF02384">
    <property type="entry name" value="N6_Mtase"/>
    <property type="match status" value="1"/>
</dbReference>
<comment type="caution">
    <text evidence="9">The sequence shown here is derived from an EMBL/GenBank/DDBJ whole genome shotgun (WGS) entry which is preliminary data.</text>
</comment>
<evidence type="ECO:0000256" key="3">
    <source>
        <dbReference type="ARBA" id="ARBA00022679"/>
    </source>
</evidence>
<evidence type="ECO:0000313" key="10">
    <source>
        <dbReference type="Proteomes" id="UP000283360"/>
    </source>
</evidence>
<dbReference type="Gene3D" id="3.40.50.150">
    <property type="entry name" value="Vaccinia Virus protein VP39"/>
    <property type="match status" value="1"/>
</dbReference>
<keyword evidence="7" id="KW-0175">Coiled coil</keyword>
<feature type="coiled-coil region" evidence="7">
    <location>
        <begin position="681"/>
        <end position="723"/>
    </location>
</feature>
<dbReference type="SUPFAM" id="SSF53335">
    <property type="entry name" value="S-adenosyl-L-methionine-dependent methyltransferases"/>
    <property type="match status" value="1"/>
</dbReference>
<keyword evidence="2 9" id="KW-0489">Methyltransferase</keyword>
<keyword evidence="10" id="KW-1185">Reference proteome</keyword>
<dbReference type="InterPro" id="IPR051537">
    <property type="entry name" value="DNA_Adenine_Mtase"/>
</dbReference>
<comment type="catalytic activity">
    <reaction evidence="6">
        <text>a 2'-deoxyadenosine in DNA + S-adenosyl-L-methionine = an N(6)-methyl-2'-deoxyadenosine in DNA + S-adenosyl-L-homocysteine + H(+)</text>
        <dbReference type="Rhea" id="RHEA:15197"/>
        <dbReference type="Rhea" id="RHEA-COMP:12418"/>
        <dbReference type="Rhea" id="RHEA-COMP:12419"/>
        <dbReference type="ChEBI" id="CHEBI:15378"/>
        <dbReference type="ChEBI" id="CHEBI:57856"/>
        <dbReference type="ChEBI" id="CHEBI:59789"/>
        <dbReference type="ChEBI" id="CHEBI:90615"/>
        <dbReference type="ChEBI" id="CHEBI:90616"/>
        <dbReference type="EC" id="2.1.1.72"/>
    </reaction>
</comment>
<keyword evidence="5" id="KW-0680">Restriction system</keyword>
<evidence type="ECO:0000256" key="5">
    <source>
        <dbReference type="ARBA" id="ARBA00022747"/>
    </source>
</evidence>
<dbReference type="GO" id="GO:0009307">
    <property type="term" value="P:DNA restriction-modification system"/>
    <property type="evidence" value="ECO:0007669"/>
    <property type="project" value="UniProtKB-KW"/>
</dbReference>
<sequence length="785" mass="89381">MVTEIILAPGVEGGHKMAAKRETSVEPRVEEKAIGWLRKYSIQYWLKTESMNSEIDNALKEALSKLGGSGGNVPDLKCFIDYHGRKIPVMIEAKGYKSFLEKLNDMGEVDNYTKKGLPNHQNINKYAVNGAIHYATAIINGTESYKEVIAIGITGWGDPKKIETALKVYYVSDENYNVPKQVGEYEDLSFLSDSELPDFIEKIDSLYLTEEEREMLTQKLETQIETNLKKLNQEMRDTYSISETYRVKLISGMIIAGLGVIENGKTIVSPLEIDELRSKEDKRSHDGVIIMNTISSYLESKDIPSEKVELIKTNFEQVFIQTDLYKQYQPGESRLKKVYITVKKDIIPFFAKKKYHLDFTGKLFNVLNDWVKIPDGDQNDVVLTPRYVCDLMAKLCQVNKDSYVWDYATGSGGFLVASMKAMIKDANQIENKEEREAKINSIKMKQLLGIELRPDMYSLAVLNMFLMGDGSTHILCDDSLRNYSGKYEQGVDKDEDFPADVFLLNPPYSEKGKGFNFVKLALSRMKGGRAAVLIQENAGGGEGGSFSRDILENNTLVASIKMGNIFCGRSNVQTAIYVFDVSHAHPEKKKVKFIDFTNDGYSRQNRKKSNQEVNLRDVDDAIGRYKEIVDIVLDCEPETNYYTLENTLLITDTITTKTALKEPQKALDKVHEKIDPLRKNLNSIENDLKDIAKRVKSAKDEQKKALEKEQKEKSNKADKLKKKIQAIEPELIAAQNKYNDIYNKIGADWTYNQHKQIDTRPSEEEFKKVISNYLSWKINEILKNE</sequence>
<evidence type="ECO:0000259" key="8">
    <source>
        <dbReference type="Pfam" id="PF02384"/>
    </source>
</evidence>
<keyword evidence="4" id="KW-0949">S-adenosyl-L-methionine</keyword>
<name>A0A412QHQ4_9FIRM</name>
<evidence type="ECO:0000256" key="6">
    <source>
        <dbReference type="ARBA" id="ARBA00047942"/>
    </source>
</evidence>
<dbReference type="GO" id="GO:0032259">
    <property type="term" value="P:methylation"/>
    <property type="evidence" value="ECO:0007669"/>
    <property type="project" value="UniProtKB-KW"/>
</dbReference>
<proteinExistence type="predicted"/>
<evidence type="ECO:0000256" key="7">
    <source>
        <dbReference type="SAM" id="Coils"/>
    </source>
</evidence>
<dbReference type="Proteomes" id="UP000283360">
    <property type="component" value="Unassembled WGS sequence"/>
</dbReference>
<evidence type="ECO:0000256" key="4">
    <source>
        <dbReference type="ARBA" id="ARBA00022691"/>
    </source>
</evidence>
<evidence type="ECO:0000256" key="1">
    <source>
        <dbReference type="ARBA" id="ARBA00011900"/>
    </source>
</evidence>
<dbReference type="GO" id="GO:0008170">
    <property type="term" value="F:N-methyltransferase activity"/>
    <property type="evidence" value="ECO:0007669"/>
    <property type="project" value="InterPro"/>
</dbReference>
<dbReference type="InterPro" id="IPR003356">
    <property type="entry name" value="DNA_methylase_A-5"/>
</dbReference>
<dbReference type="GO" id="GO:0009007">
    <property type="term" value="F:site-specific DNA-methyltransferase (adenine-specific) activity"/>
    <property type="evidence" value="ECO:0007669"/>
    <property type="project" value="UniProtKB-EC"/>
</dbReference>
<dbReference type="PANTHER" id="PTHR42933">
    <property type="entry name" value="SLR6095 PROTEIN"/>
    <property type="match status" value="1"/>
</dbReference>
<dbReference type="PANTHER" id="PTHR42933:SF1">
    <property type="entry name" value="SITE-SPECIFIC DNA-METHYLTRANSFERASE (ADENINE-SPECIFIC)"/>
    <property type="match status" value="1"/>
</dbReference>
<dbReference type="AlphaFoldDB" id="A0A412QHQ4"/>
<evidence type="ECO:0000256" key="2">
    <source>
        <dbReference type="ARBA" id="ARBA00022603"/>
    </source>
</evidence>
<accession>A0A412QHQ4</accession>
<dbReference type="InterPro" id="IPR029063">
    <property type="entry name" value="SAM-dependent_MTases_sf"/>
</dbReference>
<keyword evidence="3" id="KW-0808">Transferase</keyword>
<protein>
    <recommendedName>
        <fullName evidence="1">site-specific DNA-methyltransferase (adenine-specific)</fullName>
        <ecNumber evidence="1">2.1.1.72</ecNumber>
    </recommendedName>
</protein>
<dbReference type="EMBL" id="QRXJ01000007">
    <property type="protein sequence ID" value="RGT90490.1"/>
    <property type="molecule type" value="Genomic_DNA"/>
</dbReference>
<dbReference type="EC" id="2.1.1.72" evidence="1"/>
<evidence type="ECO:0000313" key="9">
    <source>
        <dbReference type="EMBL" id="RGT90490.1"/>
    </source>
</evidence>
<gene>
    <name evidence="9" type="ORF">DWX03_06335</name>
</gene>
<reference evidence="9 10" key="1">
    <citation type="submission" date="2018-08" db="EMBL/GenBank/DDBJ databases">
        <title>A genome reference for cultivated species of the human gut microbiota.</title>
        <authorList>
            <person name="Zou Y."/>
            <person name="Xue W."/>
            <person name="Luo G."/>
        </authorList>
    </citation>
    <scope>NUCLEOTIDE SEQUENCE [LARGE SCALE GENOMIC DNA]</scope>
    <source>
        <strain evidence="9 10">AF18-12LB</strain>
    </source>
</reference>
<feature type="domain" description="DNA methylase adenine-specific" evidence="8">
    <location>
        <begin position="382"/>
        <end position="627"/>
    </location>
</feature>
<dbReference type="GO" id="GO:0003677">
    <property type="term" value="F:DNA binding"/>
    <property type="evidence" value="ECO:0007669"/>
    <property type="project" value="InterPro"/>
</dbReference>
<organism evidence="9 10">
    <name type="scientific">Coprococcus comes</name>
    <dbReference type="NCBI Taxonomy" id="410072"/>
    <lineage>
        <taxon>Bacteria</taxon>
        <taxon>Bacillati</taxon>
        <taxon>Bacillota</taxon>
        <taxon>Clostridia</taxon>
        <taxon>Lachnospirales</taxon>
        <taxon>Lachnospiraceae</taxon>
        <taxon>Coprococcus</taxon>
    </lineage>
</organism>